<accession>A0A059ALM1</accession>
<sequence>MSEPPKYAYPYPAQGYPAQGQGTLSLSLSLSLFQPCSCLILHGGGWLGLQGTIKGLPYKRLPSTMLLLLPEESRVFLKDALRLSVAAASSTSVAAIRPSSSFVSSRVVYDSGREKNKEKVETIREIRVQPLPGCSHVDDCTCLYLRYQCFSCVL</sequence>
<evidence type="ECO:0000313" key="1">
    <source>
        <dbReference type="EMBL" id="KCW54659.1"/>
    </source>
</evidence>
<gene>
    <name evidence="1" type="ORF">EUGRSUZ_I00607</name>
</gene>
<dbReference type="eggNOG" id="ENOG502S5E9">
    <property type="taxonomic scope" value="Eukaryota"/>
</dbReference>
<reference evidence="1" key="1">
    <citation type="submission" date="2013-07" db="EMBL/GenBank/DDBJ databases">
        <title>The genome of Eucalyptus grandis.</title>
        <authorList>
            <person name="Schmutz J."/>
            <person name="Hayes R."/>
            <person name="Myburg A."/>
            <person name="Tuskan G."/>
            <person name="Grattapaglia D."/>
            <person name="Rokhsar D.S."/>
        </authorList>
    </citation>
    <scope>NUCLEOTIDE SEQUENCE</scope>
    <source>
        <tissue evidence="1">Leaf extractions</tissue>
    </source>
</reference>
<dbReference type="EMBL" id="KK198761">
    <property type="protein sequence ID" value="KCW54659.1"/>
    <property type="molecule type" value="Genomic_DNA"/>
</dbReference>
<dbReference type="InParanoid" id="A0A059ALM1"/>
<dbReference type="AlphaFoldDB" id="A0A059ALM1"/>
<name>A0A059ALM1_EUCGR</name>
<organism evidence="1">
    <name type="scientific">Eucalyptus grandis</name>
    <name type="common">Flooded gum</name>
    <dbReference type="NCBI Taxonomy" id="71139"/>
    <lineage>
        <taxon>Eukaryota</taxon>
        <taxon>Viridiplantae</taxon>
        <taxon>Streptophyta</taxon>
        <taxon>Embryophyta</taxon>
        <taxon>Tracheophyta</taxon>
        <taxon>Spermatophyta</taxon>
        <taxon>Magnoliopsida</taxon>
        <taxon>eudicotyledons</taxon>
        <taxon>Gunneridae</taxon>
        <taxon>Pentapetalae</taxon>
        <taxon>rosids</taxon>
        <taxon>malvids</taxon>
        <taxon>Myrtales</taxon>
        <taxon>Myrtaceae</taxon>
        <taxon>Myrtoideae</taxon>
        <taxon>Eucalypteae</taxon>
        <taxon>Eucalyptus</taxon>
    </lineage>
</organism>
<dbReference type="Gramene" id="KCW54659">
    <property type="protein sequence ID" value="KCW54659"/>
    <property type="gene ID" value="EUGRSUZ_I00607"/>
</dbReference>
<protein>
    <submittedName>
        <fullName evidence="1">Uncharacterized protein</fullName>
    </submittedName>
</protein>
<proteinExistence type="predicted"/>